<dbReference type="Proteomes" id="UP000594263">
    <property type="component" value="Unplaced"/>
</dbReference>
<dbReference type="Gramene" id="Kaladp0036s0126.1.v1.1">
    <property type="protein sequence ID" value="Kaladp0036s0126.1.v1.1.CDS.1"/>
    <property type="gene ID" value="Kaladp0036s0126.v1.1"/>
</dbReference>
<keyword evidence="2" id="KW-1185">Reference proteome</keyword>
<dbReference type="EnsemblPlants" id="Kaladp0036s0126.1.v1.1">
    <property type="protein sequence ID" value="Kaladp0036s0126.1.v1.1.CDS.1"/>
    <property type="gene ID" value="Kaladp0036s0126.v1.1"/>
</dbReference>
<protein>
    <submittedName>
        <fullName evidence="1">Uncharacterized protein</fullName>
    </submittedName>
</protein>
<accession>A0A7N0TFZ1</accession>
<reference evidence="1" key="1">
    <citation type="submission" date="2021-01" db="UniProtKB">
        <authorList>
            <consortium name="EnsemblPlants"/>
        </authorList>
    </citation>
    <scope>IDENTIFICATION</scope>
</reference>
<evidence type="ECO:0000313" key="1">
    <source>
        <dbReference type="EnsemblPlants" id="Kaladp0036s0126.1.v1.1.CDS.1"/>
    </source>
</evidence>
<organism evidence="1 2">
    <name type="scientific">Kalanchoe fedtschenkoi</name>
    <name type="common">Lavender scallops</name>
    <name type="synonym">South American air plant</name>
    <dbReference type="NCBI Taxonomy" id="63787"/>
    <lineage>
        <taxon>Eukaryota</taxon>
        <taxon>Viridiplantae</taxon>
        <taxon>Streptophyta</taxon>
        <taxon>Embryophyta</taxon>
        <taxon>Tracheophyta</taxon>
        <taxon>Spermatophyta</taxon>
        <taxon>Magnoliopsida</taxon>
        <taxon>eudicotyledons</taxon>
        <taxon>Gunneridae</taxon>
        <taxon>Pentapetalae</taxon>
        <taxon>Saxifragales</taxon>
        <taxon>Crassulaceae</taxon>
        <taxon>Kalanchoe</taxon>
    </lineage>
</organism>
<evidence type="ECO:0000313" key="2">
    <source>
        <dbReference type="Proteomes" id="UP000594263"/>
    </source>
</evidence>
<proteinExistence type="predicted"/>
<name>A0A7N0TFZ1_KALFE</name>
<dbReference type="AlphaFoldDB" id="A0A7N0TFZ1"/>
<sequence length="90" mass="10082">MVTHVVAVRSELDDRGQIKLAIVRTAAMSSDLDDRGQIKLAIVRTAGINHFFSLHATNSGFLVLTHLYYCSIIPPLQHFHRFRCFSLAAT</sequence>